<dbReference type="Proteomes" id="UP000825483">
    <property type="component" value="Unassembled WGS sequence"/>
</dbReference>
<dbReference type="EMBL" id="BPUB01000002">
    <property type="protein sequence ID" value="GJG59286.1"/>
    <property type="molecule type" value="Genomic_DNA"/>
</dbReference>
<dbReference type="PANTHER" id="PTHR33886:SF8">
    <property type="entry name" value="UNSATURATED RHAMNOGALACTURONAN HYDROLASE (EUROFUNG)"/>
    <property type="match status" value="1"/>
</dbReference>
<dbReference type="GO" id="GO:0005975">
    <property type="term" value="P:carbohydrate metabolic process"/>
    <property type="evidence" value="ECO:0007669"/>
    <property type="project" value="InterPro"/>
</dbReference>
<dbReference type="GO" id="GO:0004650">
    <property type="term" value="F:polygalacturonase activity"/>
    <property type="evidence" value="ECO:0007669"/>
    <property type="project" value="InterPro"/>
</dbReference>
<dbReference type="InterPro" id="IPR012334">
    <property type="entry name" value="Pectin_lyas_fold"/>
</dbReference>
<dbReference type="SUPFAM" id="SSF51126">
    <property type="entry name" value="Pectin lyase-like"/>
    <property type="match status" value="1"/>
</dbReference>
<dbReference type="InterPro" id="IPR008928">
    <property type="entry name" value="6-hairpin_glycosidase_sf"/>
</dbReference>
<dbReference type="Pfam" id="PF07470">
    <property type="entry name" value="Glyco_hydro_88"/>
    <property type="match status" value="1"/>
</dbReference>
<evidence type="ECO:0000313" key="6">
    <source>
        <dbReference type="EMBL" id="GJG59286.1"/>
    </source>
</evidence>
<dbReference type="PROSITE" id="PS00502">
    <property type="entry name" value="POLYGALACTURONASE"/>
    <property type="match status" value="1"/>
</dbReference>
<dbReference type="SMART" id="SM00710">
    <property type="entry name" value="PbH1"/>
    <property type="match status" value="3"/>
</dbReference>
<dbReference type="InterPro" id="IPR006626">
    <property type="entry name" value="PbH1"/>
</dbReference>
<reference evidence="6" key="1">
    <citation type="journal article" date="2022" name="Int. J. Syst. Evol. Microbiol.">
        <title>Prevotella lacticifex sp. nov., isolated from the rumen of cows.</title>
        <authorList>
            <person name="Shinkai T."/>
            <person name="Ikeyama N."/>
            <person name="Kumagai M."/>
            <person name="Ohmori H."/>
            <person name="Sakamoto M."/>
            <person name="Ohkuma M."/>
            <person name="Mitsumori M."/>
        </authorList>
    </citation>
    <scope>NUCLEOTIDE SEQUENCE</scope>
    <source>
        <strain evidence="6">R5076</strain>
    </source>
</reference>
<feature type="chain" id="PRO_5040391281" description="Glycoside hydrolase" evidence="5">
    <location>
        <begin position="22"/>
        <end position="859"/>
    </location>
</feature>
<accession>A0A9R1CXB5</accession>
<dbReference type="InterPro" id="IPR011050">
    <property type="entry name" value="Pectin_lyase_fold/virulence"/>
</dbReference>
<name>A0A9R1CXB5_9BACT</name>
<comment type="similarity">
    <text evidence="1 4">Belongs to the glycosyl hydrolase 28 family.</text>
</comment>
<organism evidence="6 7">
    <name type="scientific">Prevotella lacticifex</name>
    <dbReference type="NCBI Taxonomy" id="2854755"/>
    <lineage>
        <taxon>Bacteria</taxon>
        <taxon>Pseudomonadati</taxon>
        <taxon>Bacteroidota</taxon>
        <taxon>Bacteroidia</taxon>
        <taxon>Bacteroidales</taxon>
        <taxon>Prevotellaceae</taxon>
        <taxon>Prevotella</taxon>
    </lineage>
</organism>
<gene>
    <name evidence="6" type="ORF">PRLR5076_21370</name>
</gene>
<dbReference type="GeneID" id="72466677"/>
<comment type="caution">
    <text evidence="6">The sequence shown here is derived from an EMBL/GenBank/DDBJ whole genome shotgun (WGS) entry which is preliminary data.</text>
</comment>
<dbReference type="Pfam" id="PF00295">
    <property type="entry name" value="Glyco_hydro_28"/>
    <property type="match status" value="1"/>
</dbReference>
<keyword evidence="2 4" id="KW-0378">Hydrolase</keyword>
<evidence type="ECO:0000256" key="4">
    <source>
        <dbReference type="RuleBase" id="RU361169"/>
    </source>
</evidence>
<evidence type="ECO:0008006" key="8">
    <source>
        <dbReference type="Google" id="ProtNLM"/>
    </source>
</evidence>
<dbReference type="InterPro" id="IPR000743">
    <property type="entry name" value="Glyco_hydro_28"/>
</dbReference>
<dbReference type="InterPro" id="IPR012341">
    <property type="entry name" value="6hp_glycosidase-like_sf"/>
</dbReference>
<proteinExistence type="inferred from homology"/>
<dbReference type="RefSeq" id="WP_223925688.1">
    <property type="nucleotide sequence ID" value="NZ_BPTU01000001.1"/>
</dbReference>
<evidence type="ECO:0000256" key="1">
    <source>
        <dbReference type="ARBA" id="ARBA00008834"/>
    </source>
</evidence>
<dbReference type="AlphaFoldDB" id="A0A9R1CXB5"/>
<dbReference type="InterPro" id="IPR010905">
    <property type="entry name" value="Glyco_hydro_88"/>
</dbReference>
<dbReference type="InterPro" id="IPR052043">
    <property type="entry name" value="PolySaccharide_Degr_Enz"/>
</dbReference>
<dbReference type="SUPFAM" id="SSF48208">
    <property type="entry name" value="Six-hairpin glycosidases"/>
    <property type="match status" value="1"/>
</dbReference>
<evidence type="ECO:0000256" key="2">
    <source>
        <dbReference type="ARBA" id="ARBA00022801"/>
    </source>
</evidence>
<keyword evidence="3 4" id="KW-0326">Glycosidase</keyword>
<dbReference type="Gene3D" id="1.50.10.10">
    <property type="match status" value="1"/>
</dbReference>
<keyword evidence="7" id="KW-1185">Reference proteome</keyword>
<dbReference type="Gene3D" id="2.160.20.10">
    <property type="entry name" value="Single-stranded right-handed beta-helix, Pectin lyase-like"/>
    <property type="match status" value="1"/>
</dbReference>
<dbReference type="PANTHER" id="PTHR33886">
    <property type="entry name" value="UNSATURATED RHAMNOGALACTURONAN HYDROLASE (EUROFUNG)"/>
    <property type="match status" value="1"/>
</dbReference>
<protein>
    <recommendedName>
        <fullName evidence="8">Glycoside hydrolase</fullName>
    </recommendedName>
</protein>
<sequence>MIVNFKQILLLLLAMPLFAFADNGWNDALYKQIEQNVKEPTFVDKTYDITKYGASPKATAATNQKAINKAIAECSKRGGGKVVVPAGTYNTGAILLKSHVNLEVQKDAKLLFVFDKQLYPVVKTRWEGMDCMNLSPCIYAYQQKDIAITGEGTIDGGGSNETWWKWCGKERFGWTPSLEESQKIGRPLLFKYSEAGLDIEKRNMKDKGMRPQLINLYECENIAIKNVTLLNSPFWVIHPLLSKNILVKGVKIWNEGPNGDGCDPESCHDVIIEDCTFHTGDDCIAIKSGRNKDGLKWNIPSENIIIRNCKMEDGHGGVVIGSEISGGVKNVFAENCEMDSPNLDRVLRIKTNTCRGGVTENIYVRNITVGQCREAVMRINLAYEPNEQAERGHIPTVRNVYMSNVTCKKSQYGVLVNGLDDADEIYDIHVDNCKFDGVEKQAVKRTGKSHNLYFSNLVVNGSTVLLDPPYKHYSQWMAHSEMTRTPNSYLLDFAKKPRWSYTVGTELEPILDTYRAYNDQALLQYCKDYPDKMISADGNMTGYKYDEFNLDNCRTGHFLINLYDLYKQPGILKGMKTLFKQLEKQPRTKEGVFWHKAIYANQVWLDGIFMGLPFYVKAAPEFKGYKKAKKYWDDAVDQIVKTDKRTYDPATGLWKHAWDETHKQFWADPATGRSQHTWARAMGWYTMAMIEVLDALPSNYARRSEVIDVFRKAMAAVVKHQDKATGLWYDVLDVNSPRNYLEASASSMFTYCLLKGYRLGYLDESFRDAGVKGYNGIIRNFIKVNPDKTISLTHCCEVSGLGPGYNPPYVPENKVNKRRDGSFDYYMSEPVRDNDGKGVGPFIWASLEMEQQGLPVVSK</sequence>
<keyword evidence="5" id="KW-0732">Signal</keyword>
<evidence type="ECO:0000256" key="3">
    <source>
        <dbReference type="ARBA" id="ARBA00023295"/>
    </source>
</evidence>
<evidence type="ECO:0000313" key="7">
    <source>
        <dbReference type="Proteomes" id="UP000825483"/>
    </source>
</evidence>
<feature type="signal peptide" evidence="5">
    <location>
        <begin position="1"/>
        <end position="21"/>
    </location>
</feature>
<evidence type="ECO:0000256" key="5">
    <source>
        <dbReference type="SAM" id="SignalP"/>
    </source>
</evidence>